<dbReference type="AlphaFoldDB" id="H0UPS1"/>
<dbReference type="GO" id="GO:0016810">
    <property type="term" value="F:hydrolase activity, acting on carbon-nitrogen (but not peptide) bonds"/>
    <property type="evidence" value="ECO:0007669"/>
    <property type="project" value="InterPro"/>
</dbReference>
<accession>H0UPS1</accession>
<dbReference type="OrthoDB" id="9806342at2"/>
<dbReference type="Proteomes" id="UP000005730">
    <property type="component" value="Chromosome"/>
</dbReference>
<sequence length="296" mass="33056">MKVLALKVDVDTLRGHREGVLNLLNLFDRLSVKASFFFSMGPDNSGKAIVRIFRKGFISKMLRTKAPSTYGLKTLFYGTLIKAPMIAQSFPGLLKETVVRGHDFGIHAWDHVKWQDGLNKMPVTTIEAELKRAFDLFYQYTGRRPKAFAAPGWQINIDAMMVLDSLGLDYTSNTRGLFPYIPRFGRKLFSTVEIPTTMPTMDEIMGTNGLRGSAMAQHLLGCLKEGLNVFTLHAEMEGLSQIHVFEEFLRGALDQGVRCVPLSFVSKMTRDELPRCQVADGTVEGRAGTLAVQKTD</sequence>
<dbReference type="GO" id="GO:0045493">
    <property type="term" value="P:xylan catabolic process"/>
    <property type="evidence" value="ECO:0007669"/>
    <property type="project" value="UniProtKB-KW"/>
</dbReference>
<dbReference type="RefSeq" id="WP_006584124.1">
    <property type="nucleotide sequence ID" value="NZ_CM001377.1"/>
</dbReference>
<evidence type="ECO:0000313" key="3">
    <source>
        <dbReference type="Proteomes" id="UP000005730"/>
    </source>
</evidence>
<evidence type="ECO:0000259" key="1">
    <source>
        <dbReference type="PROSITE" id="PS51677"/>
    </source>
</evidence>
<keyword evidence="3" id="KW-1185">Reference proteome</keyword>
<dbReference type="InterPro" id="IPR011330">
    <property type="entry name" value="Glyco_hydro/deAcase_b/a-brl"/>
</dbReference>
<proteinExistence type="predicted"/>
<organism evidence="2 3">
    <name type="scientific">Thermanaerovibrio velox DSM 12556</name>
    <dbReference type="NCBI Taxonomy" id="926567"/>
    <lineage>
        <taxon>Bacteria</taxon>
        <taxon>Thermotogati</taxon>
        <taxon>Synergistota</taxon>
        <taxon>Synergistia</taxon>
        <taxon>Synergistales</taxon>
        <taxon>Synergistaceae</taxon>
        <taxon>Thermanaerovibrio</taxon>
    </lineage>
</organism>
<keyword evidence="2" id="KW-0119">Carbohydrate metabolism</keyword>
<dbReference type="HOGENOM" id="CLU_084199_0_0_0"/>
<gene>
    <name evidence="2" type="ORF">TheveDRAFT_1512</name>
</gene>
<dbReference type="PANTHER" id="PTHR47561:SF1">
    <property type="entry name" value="POLYSACCHARIDE DEACETYLASE FAMILY PROTEIN (AFU_ORTHOLOGUE AFUA_6G05030)"/>
    <property type="match status" value="1"/>
</dbReference>
<name>H0UPS1_9BACT</name>
<dbReference type="Gene3D" id="3.20.20.370">
    <property type="entry name" value="Glycoside hydrolase/deacetylase"/>
    <property type="match status" value="1"/>
</dbReference>
<reference evidence="2 3" key="1">
    <citation type="submission" date="2011-10" db="EMBL/GenBank/DDBJ databases">
        <title>The Noncontiguous Finished genome of Thermanaerovibrio velox DSM 12556.</title>
        <authorList>
            <consortium name="US DOE Joint Genome Institute (JGI-PGF)"/>
            <person name="Lucas S."/>
            <person name="Copeland A."/>
            <person name="Lapidus A."/>
            <person name="Glavina del Rio T."/>
            <person name="Dalin E."/>
            <person name="Tice H."/>
            <person name="Bruce D."/>
            <person name="Goodwin L."/>
            <person name="Pitluck S."/>
            <person name="Peters L."/>
            <person name="Mikhailova N."/>
            <person name="Teshima H."/>
            <person name="Kyrpides N."/>
            <person name="Mavromatis K."/>
            <person name="Ivanova N."/>
            <person name="Markowitz V."/>
            <person name="Cheng J.-F."/>
            <person name="Hugenholtz P."/>
            <person name="Woyke T."/>
            <person name="Wu D."/>
            <person name="Spring S."/>
            <person name="Brambilla E.-M."/>
            <person name="Klenk H.-P."/>
            <person name="Eisen J.A."/>
        </authorList>
    </citation>
    <scope>NUCLEOTIDE SEQUENCE [LARGE SCALE GENOMIC DNA]</scope>
    <source>
        <strain evidence="2 3">DSM 12556</strain>
    </source>
</reference>
<dbReference type="PROSITE" id="PS51677">
    <property type="entry name" value="NODB"/>
    <property type="match status" value="1"/>
</dbReference>
<dbReference type="PANTHER" id="PTHR47561">
    <property type="entry name" value="POLYSACCHARIDE DEACETYLASE FAMILY PROTEIN (AFU_ORTHOLOGUE AFUA_6G05030)"/>
    <property type="match status" value="1"/>
</dbReference>
<dbReference type="SUPFAM" id="SSF88713">
    <property type="entry name" value="Glycoside hydrolase/deacetylase"/>
    <property type="match status" value="1"/>
</dbReference>
<keyword evidence="2" id="KW-0624">Polysaccharide degradation</keyword>
<dbReference type="InterPro" id="IPR002509">
    <property type="entry name" value="NODB_dom"/>
</dbReference>
<dbReference type="STRING" id="926567.TheveDRAFT_1512"/>
<keyword evidence="2" id="KW-0858">Xylan degradation</keyword>
<dbReference type="Pfam" id="PF01522">
    <property type="entry name" value="Polysacc_deac_1"/>
    <property type="match status" value="1"/>
</dbReference>
<feature type="domain" description="NodB homology" evidence="1">
    <location>
        <begin position="2"/>
        <end position="260"/>
    </location>
</feature>
<dbReference type="eggNOG" id="COG0726">
    <property type="taxonomic scope" value="Bacteria"/>
</dbReference>
<evidence type="ECO:0000313" key="2">
    <source>
        <dbReference type="EMBL" id="EHM10630.1"/>
    </source>
</evidence>
<protein>
    <submittedName>
        <fullName evidence="2">Putative xylanase/chitin deacetylase</fullName>
    </submittedName>
</protein>
<dbReference type="EMBL" id="CM001377">
    <property type="protein sequence ID" value="EHM10630.1"/>
    <property type="molecule type" value="Genomic_DNA"/>
</dbReference>